<dbReference type="SUPFAM" id="SSF52540">
    <property type="entry name" value="P-loop containing nucleoside triphosphate hydrolases"/>
    <property type="match status" value="1"/>
</dbReference>
<dbReference type="InterPro" id="IPR050921">
    <property type="entry name" value="T4SS_GSP_E_ATPase"/>
</dbReference>
<organism evidence="3 4">
    <name type="scientific">Povalibacter uvarum</name>
    <dbReference type="NCBI Taxonomy" id="732238"/>
    <lineage>
        <taxon>Bacteria</taxon>
        <taxon>Pseudomonadati</taxon>
        <taxon>Pseudomonadota</taxon>
        <taxon>Gammaproteobacteria</taxon>
        <taxon>Steroidobacterales</taxon>
        <taxon>Steroidobacteraceae</taxon>
        <taxon>Povalibacter</taxon>
    </lineage>
</organism>
<evidence type="ECO:0000256" key="1">
    <source>
        <dbReference type="ARBA" id="ARBA00006611"/>
    </source>
</evidence>
<evidence type="ECO:0000313" key="3">
    <source>
        <dbReference type="EMBL" id="MBB6091412.1"/>
    </source>
</evidence>
<dbReference type="InterPro" id="IPR027417">
    <property type="entry name" value="P-loop_NTPase"/>
</dbReference>
<comment type="caution">
    <text evidence="3">The sequence shown here is derived from an EMBL/GenBank/DDBJ whole genome shotgun (WGS) entry which is preliminary data.</text>
</comment>
<protein>
    <submittedName>
        <fullName evidence="3">Twitching motility protein PilT</fullName>
    </submittedName>
</protein>
<dbReference type="EMBL" id="JACHHZ010000001">
    <property type="protein sequence ID" value="MBB6091412.1"/>
    <property type="molecule type" value="Genomic_DNA"/>
</dbReference>
<dbReference type="Gene3D" id="3.30.450.90">
    <property type="match status" value="1"/>
</dbReference>
<dbReference type="GO" id="GO:0016887">
    <property type="term" value="F:ATP hydrolysis activity"/>
    <property type="evidence" value="ECO:0007669"/>
    <property type="project" value="InterPro"/>
</dbReference>
<dbReference type="Gene3D" id="3.40.50.300">
    <property type="entry name" value="P-loop containing nucleotide triphosphate hydrolases"/>
    <property type="match status" value="1"/>
</dbReference>
<sequence length="373" mass="40619">MSTEATGTSPATGGTSNQYVPRKIDEFLKDVLSRNGSDLHFIAGDPPRIRLYGELHNLRPDALKPEFVQEVLMEIMPRAAQLRLEEKHGADFAYIIPGVSRFRVNVMRHLYGLGCVCRAIPSKALTLDQLNMPDAVRNLCKVNSGLILVTGKTGSGKSTTLAAMIDDMNARLKGHILTIEDPIEFVHPRKSCLISQREIGTHSPSFADALHSALREDPDVILVGELRDYETMSIAVTAAEMGILVMGTLHTNGAAPTVDRMVNAFPADKQSHVRAMLSTSLRGVISQQLIPRAGKPGRVAALEILVNTPAVANLIRQGKLDQLENTMQSGASHGMKTMDSAIQDLLDKAIITGKEAYKKAITKTKFEHLKDVG</sequence>
<dbReference type="PANTHER" id="PTHR30486:SF6">
    <property type="entry name" value="TYPE IV PILUS RETRACTATION ATPASE PILT"/>
    <property type="match status" value="1"/>
</dbReference>
<dbReference type="InterPro" id="IPR006321">
    <property type="entry name" value="PilT/PilU"/>
</dbReference>
<dbReference type="RefSeq" id="WP_184329213.1">
    <property type="nucleotide sequence ID" value="NZ_JACHHZ010000001.1"/>
</dbReference>
<accession>A0A841HGQ3</accession>
<dbReference type="CDD" id="cd01131">
    <property type="entry name" value="PilT"/>
    <property type="match status" value="1"/>
</dbReference>
<reference evidence="3 4" key="1">
    <citation type="submission" date="2020-08" db="EMBL/GenBank/DDBJ databases">
        <title>Genomic Encyclopedia of Type Strains, Phase IV (KMG-IV): sequencing the most valuable type-strain genomes for metagenomic binning, comparative biology and taxonomic classification.</title>
        <authorList>
            <person name="Goeker M."/>
        </authorList>
    </citation>
    <scope>NUCLEOTIDE SEQUENCE [LARGE SCALE GENOMIC DNA]</scope>
    <source>
        <strain evidence="3 4">DSM 26723</strain>
    </source>
</reference>
<name>A0A841HGQ3_9GAMM</name>
<dbReference type="AlphaFoldDB" id="A0A841HGQ3"/>
<dbReference type="InterPro" id="IPR001482">
    <property type="entry name" value="T2SS/T4SS_dom"/>
</dbReference>
<dbReference type="PANTHER" id="PTHR30486">
    <property type="entry name" value="TWITCHING MOTILITY PROTEIN PILT"/>
    <property type="match status" value="1"/>
</dbReference>
<proteinExistence type="inferred from homology"/>
<dbReference type="GO" id="GO:0005524">
    <property type="term" value="F:ATP binding"/>
    <property type="evidence" value="ECO:0007669"/>
    <property type="project" value="InterPro"/>
</dbReference>
<feature type="domain" description="Bacterial type II secretion system protein E" evidence="2">
    <location>
        <begin position="214"/>
        <end position="228"/>
    </location>
</feature>
<keyword evidence="4" id="KW-1185">Reference proteome</keyword>
<dbReference type="PROSITE" id="PS00662">
    <property type="entry name" value="T2SP_E"/>
    <property type="match status" value="1"/>
</dbReference>
<dbReference type="Pfam" id="PF00437">
    <property type="entry name" value="T2SSE"/>
    <property type="match status" value="1"/>
</dbReference>
<dbReference type="Proteomes" id="UP000588068">
    <property type="component" value="Unassembled WGS sequence"/>
</dbReference>
<dbReference type="NCBIfam" id="TIGR01420">
    <property type="entry name" value="pilT_fam"/>
    <property type="match status" value="1"/>
</dbReference>
<comment type="similarity">
    <text evidence="1">Belongs to the GSP E family.</text>
</comment>
<evidence type="ECO:0000313" key="4">
    <source>
        <dbReference type="Proteomes" id="UP000588068"/>
    </source>
</evidence>
<evidence type="ECO:0000259" key="2">
    <source>
        <dbReference type="PROSITE" id="PS00662"/>
    </source>
</evidence>
<gene>
    <name evidence="3" type="ORF">HNQ60_000258</name>
</gene>